<dbReference type="GO" id="GO:0005524">
    <property type="term" value="F:ATP binding"/>
    <property type="evidence" value="ECO:0007669"/>
    <property type="project" value="InterPro"/>
</dbReference>
<dbReference type="GO" id="GO:0016887">
    <property type="term" value="F:ATP hydrolysis activity"/>
    <property type="evidence" value="ECO:0007669"/>
    <property type="project" value="InterPro"/>
</dbReference>
<evidence type="ECO:0000256" key="2">
    <source>
        <dbReference type="ARBA" id="ARBA00006082"/>
    </source>
</evidence>
<dbReference type="CDD" id="cd16926">
    <property type="entry name" value="HATPase_MutL-MLH-PMS-like"/>
    <property type="match status" value="1"/>
</dbReference>
<dbReference type="Gene3D" id="3.30.230.10">
    <property type="match status" value="1"/>
</dbReference>
<gene>
    <name evidence="8" type="ORF">QCA50_013888</name>
</gene>
<keyword evidence="5" id="KW-0539">Nucleus</keyword>
<comment type="caution">
    <text evidence="8">The sequence shown here is derived from an EMBL/GenBank/DDBJ whole genome shotgun (WGS) entry which is preliminary data.</text>
</comment>
<dbReference type="InterPro" id="IPR038973">
    <property type="entry name" value="MutL/Mlh/Pms-like"/>
</dbReference>
<organism evidence="8 9">
    <name type="scientific">Cerrena zonata</name>
    <dbReference type="NCBI Taxonomy" id="2478898"/>
    <lineage>
        <taxon>Eukaryota</taxon>
        <taxon>Fungi</taxon>
        <taxon>Dikarya</taxon>
        <taxon>Basidiomycota</taxon>
        <taxon>Agaricomycotina</taxon>
        <taxon>Agaricomycetes</taxon>
        <taxon>Polyporales</taxon>
        <taxon>Cerrenaceae</taxon>
        <taxon>Cerrena</taxon>
    </lineage>
</organism>
<dbReference type="InterPro" id="IPR032189">
    <property type="entry name" value="Mlh1_C"/>
</dbReference>
<dbReference type="Pfam" id="PF16413">
    <property type="entry name" value="Mlh1_C"/>
    <property type="match status" value="1"/>
</dbReference>
<dbReference type="FunFam" id="3.30.565.10:FF:000003">
    <property type="entry name" value="DNA mismatch repair endonuclease MutL"/>
    <property type="match status" value="1"/>
</dbReference>
<keyword evidence="3" id="KW-0227">DNA damage</keyword>
<proteinExistence type="inferred from homology"/>
<evidence type="ECO:0000256" key="6">
    <source>
        <dbReference type="SAM" id="MobiDB-lite"/>
    </source>
</evidence>
<dbReference type="SMART" id="SM01340">
    <property type="entry name" value="DNA_mis_repair"/>
    <property type="match status" value="1"/>
</dbReference>
<accession>A0AAW0G2D2</accession>
<dbReference type="PANTHER" id="PTHR10073:SF12">
    <property type="entry name" value="DNA MISMATCH REPAIR PROTEIN MLH1"/>
    <property type="match status" value="1"/>
</dbReference>
<evidence type="ECO:0000313" key="9">
    <source>
        <dbReference type="Proteomes" id="UP001385951"/>
    </source>
</evidence>
<dbReference type="Gene3D" id="3.30.565.10">
    <property type="entry name" value="Histidine kinase-like ATPase, C-terminal domain"/>
    <property type="match status" value="1"/>
</dbReference>
<feature type="domain" description="DNA mismatch repair protein S5" evidence="7">
    <location>
        <begin position="216"/>
        <end position="348"/>
    </location>
</feature>
<dbReference type="NCBIfam" id="TIGR00585">
    <property type="entry name" value="mutl"/>
    <property type="match status" value="1"/>
</dbReference>
<dbReference type="InterPro" id="IPR014762">
    <property type="entry name" value="DNA_mismatch_repair_CS"/>
</dbReference>
<evidence type="ECO:0000313" key="8">
    <source>
        <dbReference type="EMBL" id="KAK7683215.1"/>
    </source>
</evidence>
<protein>
    <recommendedName>
        <fullName evidence="7">DNA mismatch repair protein S5 domain-containing protein</fullName>
    </recommendedName>
</protein>
<dbReference type="AlphaFoldDB" id="A0AAW0G2D2"/>
<dbReference type="Proteomes" id="UP001385951">
    <property type="component" value="Unassembled WGS sequence"/>
</dbReference>
<sequence>MEVHENSSEPSGPLPIRRLQESVINRIAAGEIIHRPAAALKELIENSLDAESTSIKITVKDGGVKLLQIQDNGCGIRKTDLPILAERFTTSKISTFSDLSKLTTYGFRGEALASMSFVAHLSVVTKTKEDTLCLESLLRRRSSRNDGTTITIENLFYNTPTRLGALRGASEEYARILDVVQKYAIHNPHVAFSCKKAGSASPDVSTPSGSDTKTAIRMIYGQTIVKDLLHSKILPTDSEADSEAGENDDSPLWSAEAFFTNANYQAKKTVLLLFINHRLVESSRIKKALEGIYVGVLPKGTSPFMYLSLQIDPQSIDVNVHPTKREVRFLNEDEIIERLANSMQGTLLNQSQSRVYEYQTLLTGGILEKQTDLKGKGKAKEVTFDEPEGGERSGSSSAAATPHATAKKTPSNHKVRTSQKDRTLESMFPVLNPSQVKTRNVIDVDEEDEAPPTPKTTSEIKESLCNLTSVLALRKAIGKLRHHQLTEILENHIFVGIVDLGRCLSLIQHAKNLYLVNHGALAEELFYQLGLRQFGNFSRIRLEPPPSLHKLVSLAVDVEEGVKKDNPDSGQITDKIVRILTERREMLSEYFSLTINSEGLVESIPLILKNYTPNLDKLPLFLMRLGPQVNWNSEQECFESFLRELAYFYVPEPLIPDKVVGSESKDGEEATRWQIQHALFPALSRYIVAPKSLLNRDVVQVANLPDLYRVFERC</sequence>
<keyword evidence="9" id="KW-1185">Reference proteome</keyword>
<dbReference type="PANTHER" id="PTHR10073">
    <property type="entry name" value="DNA MISMATCH REPAIR PROTEIN MLH, PMS, MUTL"/>
    <property type="match status" value="1"/>
</dbReference>
<evidence type="ECO:0000259" key="7">
    <source>
        <dbReference type="SMART" id="SM01340"/>
    </source>
</evidence>
<dbReference type="EMBL" id="JASBNA010000032">
    <property type="protein sequence ID" value="KAK7683215.1"/>
    <property type="molecule type" value="Genomic_DNA"/>
</dbReference>
<dbReference type="InterPro" id="IPR014721">
    <property type="entry name" value="Ribsml_uS5_D2-typ_fold_subgr"/>
</dbReference>
<dbReference type="InterPro" id="IPR020568">
    <property type="entry name" value="Ribosomal_Su5_D2-typ_SF"/>
</dbReference>
<feature type="compositionally biased region" description="Low complexity" evidence="6">
    <location>
        <begin position="393"/>
        <end position="409"/>
    </location>
</feature>
<comment type="subcellular location">
    <subcellularLocation>
        <location evidence="1">Nucleus</location>
    </subcellularLocation>
</comment>
<evidence type="ECO:0000256" key="4">
    <source>
        <dbReference type="ARBA" id="ARBA00023204"/>
    </source>
</evidence>
<reference evidence="8 9" key="1">
    <citation type="submission" date="2022-09" db="EMBL/GenBank/DDBJ databases">
        <authorList>
            <person name="Palmer J.M."/>
        </authorList>
    </citation>
    <scope>NUCLEOTIDE SEQUENCE [LARGE SCALE GENOMIC DNA]</scope>
    <source>
        <strain evidence="8 9">DSM 7382</strain>
    </source>
</reference>
<dbReference type="Pfam" id="PF01119">
    <property type="entry name" value="DNA_mis_repair"/>
    <property type="match status" value="1"/>
</dbReference>
<dbReference type="GO" id="GO:0061982">
    <property type="term" value="P:meiosis I cell cycle process"/>
    <property type="evidence" value="ECO:0007669"/>
    <property type="project" value="UniProtKB-ARBA"/>
</dbReference>
<dbReference type="InterPro" id="IPR036890">
    <property type="entry name" value="HATPase_C_sf"/>
</dbReference>
<dbReference type="GO" id="GO:0140664">
    <property type="term" value="F:ATP-dependent DNA damage sensor activity"/>
    <property type="evidence" value="ECO:0007669"/>
    <property type="project" value="InterPro"/>
</dbReference>
<evidence type="ECO:0000256" key="5">
    <source>
        <dbReference type="ARBA" id="ARBA00023242"/>
    </source>
</evidence>
<dbReference type="SUPFAM" id="SSF55874">
    <property type="entry name" value="ATPase domain of HSP90 chaperone/DNA topoisomerase II/histidine kinase"/>
    <property type="match status" value="1"/>
</dbReference>
<dbReference type="GO" id="GO:0030983">
    <property type="term" value="F:mismatched DNA binding"/>
    <property type="evidence" value="ECO:0007669"/>
    <property type="project" value="InterPro"/>
</dbReference>
<dbReference type="InterPro" id="IPR013507">
    <property type="entry name" value="DNA_mismatch_S5_2-like"/>
</dbReference>
<evidence type="ECO:0000256" key="1">
    <source>
        <dbReference type="ARBA" id="ARBA00004123"/>
    </source>
</evidence>
<dbReference type="InterPro" id="IPR002099">
    <property type="entry name" value="MutL/Mlh/PMS"/>
</dbReference>
<feature type="region of interest" description="Disordered" evidence="6">
    <location>
        <begin position="376"/>
        <end position="459"/>
    </location>
</feature>
<name>A0AAW0G2D2_9APHY</name>
<dbReference type="SUPFAM" id="SSF54211">
    <property type="entry name" value="Ribosomal protein S5 domain 2-like"/>
    <property type="match status" value="1"/>
</dbReference>
<dbReference type="PROSITE" id="PS00058">
    <property type="entry name" value="DNA_MISMATCH_REPAIR_1"/>
    <property type="match status" value="1"/>
</dbReference>
<dbReference type="FunFam" id="3.30.230.10:FF:000014">
    <property type="entry name" value="DNA mismatch repair protein Mlh1"/>
    <property type="match status" value="1"/>
</dbReference>
<dbReference type="GO" id="GO:0032389">
    <property type="term" value="C:MutLalpha complex"/>
    <property type="evidence" value="ECO:0007669"/>
    <property type="project" value="TreeGrafter"/>
</dbReference>
<keyword evidence="4" id="KW-0234">DNA repair</keyword>
<dbReference type="Pfam" id="PF13589">
    <property type="entry name" value="HATPase_c_3"/>
    <property type="match status" value="1"/>
</dbReference>
<evidence type="ECO:0000256" key="3">
    <source>
        <dbReference type="ARBA" id="ARBA00022763"/>
    </source>
</evidence>
<dbReference type="GO" id="GO:0006298">
    <property type="term" value="P:mismatch repair"/>
    <property type="evidence" value="ECO:0007669"/>
    <property type="project" value="InterPro"/>
</dbReference>
<comment type="similarity">
    <text evidence="2">Belongs to the DNA mismatch repair MutL/HexB family.</text>
</comment>